<accession>A0A563W4C3</accession>
<dbReference type="AlphaFoldDB" id="A0A563W4C3"/>
<dbReference type="Pfam" id="PF07812">
    <property type="entry name" value="TfuA"/>
    <property type="match status" value="1"/>
</dbReference>
<sequence>MSKSIAVFLGPSLPQTQARALLDAVYYPPARKGDIYRITTLGVKTIVLIDGVFHSTPSVWQREIFDAMAQGIQVLGASSMGALRAAELHNFGMVGYGTIFEWYRDGVIDGDDEVALLHSTQEENFRPLSEPLVNIRYTLLKAVEDHCLTNKQAQQLTEYAKKLYYPDRSYRQLLNSSILKSWSSENRAKLEHYFLTNCIDLKRHDASKVLCYCANLKDKQQDRQKSSLLSSSFSSTNKHWEYTSLLLSGFKSSQGIVQGKEVLQKIRKNSSLLTKIYKTTSKQHFLLDWARQNCVCCSNDYINAYIEQWEQEHKIDYNQEWLQANGLTHTKYRVLLEKRALVDWMTKKGPNYFGLNGNFQLALQKELQFAENTIKPNFKKSQIKWQKCEQESKSDFALPVADSKSNDLESSDMWLKLSQRCFLLDWARLNGISCSPDYLNDYIEQLEKDRSIVDFTNYSQTNSLNFHSHKTLLTQIAFVEWVVKQGPSYFGLFWNFEMVLLRELQITGKAAQLIENEYA</sequence>
<organism evidence="2 3">
    <name type="scientific">Hyella patelloides LEGE 07179</name>
    <dbReference type="NCBI Taxonomy" id="945734"/>
    <lineage>
        <taxon>Bacteria</taxon>
        <taxon>Bacillati</taxon>
        <taxon>Cyanobacteriota</taxon>
        <taxon>Cyanophyceae</taxon>
        <taxon>Pleurocapsales</taxon>
        <taxon>Hyellaceae</taxon>
        <taxon>Hyella</taxon>
    </lineage>
</organism>
<dbReference type="InterPro" id="IPR012924">
    <property type="entry name" value="TfuA_core"/>
</dbReference>
<gene>
    <name evidence="2" type="ORF">H1P_810011</name>
</gene>
<dbReference type="NCBIfam" id="NF033432">
    <property type="entry name" value="ThioGly_TfuA_rel"/>
    <property type="match status" value="1"/>
</dbReference>
<feature type="domain" description="TfuA-like core" evidence="1">
    <location>
        <begin position="50"/>
        <end position="169"/>
    </location>
</feature>
<dbReference type="RefSeq" id="WP_144867889.1">
    <property type="nucleotide sequence ID" value="NZ_LR213839.1"/>
</dbReference>
<dbReference type="EMBL" id="CAACVJ010000689">
    <property type="protein sequence ID" value="VEP18549.1"/>
    <property type="molecule type" value="Genomic_DNA"/>
</dbReference>
<name>A0A563W4C3_9CYAN</name>
<dbReference type="OrthoDB" id="118811at2"/>
<evidence type="ECO:0000313" key="3">
    <source>
        <dbReference type="Proteomes" id="UP000320055"/>
    </source>
</evidence>
<keyword evidence="3" id="KW-1185">Reference proteome</keyword>
<dbReference type="Proteomes" id="UP000320055">
    <property type="component" value="Unassembled WGS sequence"/>
</dbReference>
<evidence type="ECO:0000313" key="2">
    <source>
        <dbReference type="EMBL" id="VEP18549.1"/>
    </source>
</evidence>
<protein>
    <recommendedName>
        <fullName evidence="1">TfuA-like core domain-containing protein</fullName>
    </recommendedName>
</protein>
<proteinExistence type="predicted"/>
<reference evidence="2 3" key="1">
    <citation type="submission" date="2019-01" db="EMBL/GenBank/DDBJ databases">
        <authorList>
            <person name="Brito A."/>
        </authorList>
    </citation>
    <scope>NUCLEOTIDE SEQUENCE [LARGE SCALE GENOMIC DNA]</scope>
    <source>
        <strain evidence="2">1</strain>
    </source>
</reference>
<evidence type="ECO:0000259" key="1">
    <source>
        <dbReference type="Pfam" id="PF07812"/>
    </source>
</evidence>